<evidence type="ECO:0000256" key="8">
    <source>
        <dbReference type="SAM" id="MobiDB-lite"/>
    </source>
</evidence>
<feature type="transmembrane region" description="Helical" evidence="9">
    <location>
        <begin position="158"/>
        <end position="185"/>
    </location>
</feature>
<dbReference type="SUPFAM" id="SSF47473">
    <property type="entry name" value="EF-hand"/>
    <property type="match status" value="1"/>
</dbReference>
<dbReference type="NCBIfam" id="TIGR00367">
    <property type="entry name" value="calcium/sodium antiporter"/>
    <property type="match status" value="1"/>
</dbReference>
<evidence type="ECO:0000313" key="12">
    <source>
        <dbReference type="Proteomes" id="UP001363151"/>
    </source>
</evidence>
<dbReference type="PROSITE" id="PS00018">
    <property type="entry name" value="EF_HAND_1"/>
    <property type="match status" value="2"/>
</dbReference>
<proteinExistence type="inferred from homology"/>
<comment type="caution">
    <text evidence="11">The sequence shown here is derived from an EMBL/GenBank/DDBJ whole genome shotgun (WGS) entry which is preliminary data.</text>
</comment>
<feature type="transmembrane region" description="Helical" evidence="9">
    <location>
        <begin position="35"/>
        <end position="55"/>
    </location>
</feature>
<sequence>MDGLQSTLRRRRRGPATALALKRSTARRGLRVRTWVLRSSLLVLAVFLVSVTMVGSEARRRLGGDDDDDGCCSGSDKVRADPRWLVVFYIGGITYMFLALAIVCDEYFVPALEEMAEDMHMSLDMAGATLMAAGGSAPELFTSFVATFKRSDLGFGTIVGSAVFNILFVIGVCASAAPAPLVLTWWPLLRDCTYYAIALGALTFFFANSDPAVIHWYESLILFLMYFGYLAVMAQNKNLHYAFMKRVMGKSDAECRAEIAEADDEAVEPEASREVEEPATGAKPRRASQVNARSKALAGRFRAGVFTILTERKTVFEMAGIAAVTRIVGDANETFDGIDADASGKIDRDELEAFLRKEGCCDEQLSPEAMAKAVEDMDGNGNGEITREAFVKWYSTCEAQVLAETRRCWDMFDLNGDGRLDASEVVHVLKQMSGDDDVDEDGALKAIAEIKDGARASGVETAGIELTDKGSSLPASTDTVGFDEFKAWFATSEFFQAKSSQTKAVVEAAGDEEDGEGLSLSWPADASPSGKFFFVASFPLVALFKGSMTCLGPYARFVVSILWIGIFSYFMVEWATVVGDTLGIPSVVMGLTFLAAGTSVPDLLSSVIVARQGHGDMAVSSSVGSNIFDVLFGLPVPWLCYAIYHDEPVLVCAGNLAISIMVLIGMICLVVGMINYNKWRMTKSMGNAMFVSYGFFVAQDLIRVFLPNVFGGDC</sequence>
<evidence type="ECO:0000256" key="1">
    <source>
        <dbReference type="ARBA" id="ARBA00004141"/>
    </source>
</evidence>
<feature type="transmembrane region" description="Helical" evidence="9">
    <location>
        <begin position="622"/>
        <end position="644"/>
    </location>
</feature>
<evidence type="ECO:0000256" key="2">
    <source>
        <dbReference type="ARBA" id="ARBA00005364"/>
    </source>
</evidence>
<dbReference type="PANTHER" id="PTHR10846">
    <property type="entry name" value="SODIUM/POTASSIUM/CALCIUM EXCHANGER"/>
    <property type="match status" value="1"/>
</dbReference>
<dbReference type="Pfam" id="PF13202">
    <property type="entry name" value="EF-hand_5"/>
    <property type="match status" value="1"/>
</dbReference>
<accession>A0ABR1FQQ8</accession>
<comment type="subcellular location">
    <subcellularLocation>
        <location evidence="1">Membrane</location>
        <topology evidence="1">Multi-pass membrane protein</topology>
    </subcellularLocation>
</comment>
<dbReference type="EMBL" id="JBBJCI010000288">
    <property type="protein sequence ID" value="KAK7235909.1"/>
    <property type="molecule type" value="Genomic_DNA"/>
</dbReference>
<feature type="transmembrane region" description="Helical" evidence="9">
    <location>
        <begin position="84"/>
        <end position="104"/>
    </location>
</feature>
<dbReference type="InterPro" id="IPR044880">
    <property type="entry name" value="NCX_ion-bd_dom_sf"/>
</dbReference>
<dbReference type="PROSITE" id="PS50222">
    <property type="entry name" value="EF_HAND_2"/>
    <property type="match status" value="2"/>
</dbReference>
<dbReference type="InterPro" id="IPR011992">
    <property type="entry name" value="EF-hand-dom_pair"/>
</dbReference>
<feature type="transmembrane region" description="Helical" evidence="9">
    <location>
        <begin position="656"/>
        <end position="676"/>
    </location>
</feature>
<feature type="transmembrane region" description="Helical" evidence="9">
    <location>
        <begin position="584"/>
        <end position="610"/>
    </location>
</feature>
<feature type="transmembrane region" description="Helical" evidence="9">
    <location>
        <begin position="125"/>
        <end position="146"/>
    </location>
</feature>
<comment type="similarity">
    <text evidence="2">Belongs to the Ca(2+):cation antiporter (CaCA) (TC 2.A.19) family. SLC24A subfamily.</text>
</comment>
<keyword evidence="4 9" id="KW-0812">Transmembrane</keyword>
<evidence type="ECO:0000256" key="3">
    <source>
        <dbReference type="ARBA" id="ARBA00022449"/>
    </source>
</evidence>
<gene>
    <name evidence="11" type="primary">SLC24A2</name>
    <name evidence="11" type="ORF">SO694_00065022</name>
</gene>
<dbReference type="Gene3D" id="1.20.1420.30">
    <property type="entry name" value="NCX, central ion-binding region"/>
    <property type="match status" value="2"/>
</dbReference>
<evidence type="ECO:0000259" key="10">
    <source>
        <dbReference type="PROSITE" id="PS50222"/>
    </source>
</evidence>
<evidence type="ECO:0000256" key="6">
    <source>
        <dbReference type="ARBA" id="ARBA00022989"/>
    </source>
</evidence>
<reference evidence="11 12" key="1">
    <citation type="submission" date="2024-03" db="EMBL/GenBank/DDBJ databases">
        <title>Aureococcus anophagefferens CCMP1851 and Kratosvirus quantuckense: Draft genome of a second virus-susceptible host strain in the model system.</title>
        <authorList>
            <person name="Chase E."/>
            <person name="Truchon A.R."/>
            <person name="Schepens W."/>
            <person name="Wilhelm S.W."/>
        </authorList>
    </citation>
    <scope>NUCLEOTIDE SEQUENCE [LARGE SCALE GENOMIC DNA]</scope>
    <source>
        <strain evidence="11 12">CCMP1851</strain>
    </source>
</reference>
<keyword evidence="6 9" id="KW-1133">Transmembrane helix</keyword>
<dbReference type="Proteomes" id="UP001363151">
    <property type="component" value="Unassembled WGS sequence"/>
</dbReference>
<name>A0ABR1FQQ8_AURAN</name>
<keyword evidence="5" id="KW-0106">Calcium</keyword>
<dbReference type="Gene3D" id="1.10.238.10">
    <property type="entry name" value="EF-hand"/>
    <property type="match status" value="2"/>
</dbReference>
<feature type="domain" description="EF-hand" evidence="10">
    <location>
        <begin position="400"/>
        <end position="435"/>
    </location>
</feature>
<feature type="domain" description="EF-hand" evidence="10">
    <location>
        <begin position="326"/>
        <end position="361"/>
    </location>
</feature>
<organism evidence="11 12">
    <name type="scientific">Aureococcus anophagefferens</name>
    <name type="common">Harmful bloom alga</name>
    <dbReference type="NCBI Taxonomy" id="44056"/>
    <lineage>
        <taxon>Eukaryota</taxon>
        <taxon>Sar</taxon>
        <taxon>Stramenopiles</taxon>
        <taxon>Ochrophyta</taxon>
        <taxon>Pelagophyceae</taxon>
        <taxon>Pelagomonadales</taxon>
        <taxon>Pelagomonadaceae</taxon>
        <taxon>Aureococcus</taxon>
    </lineage>
</organism>
<keyword evidence="3" id="KW-0050">Antiport</keyword>
<dbReference type="Pfam" id="PF13499">
    <property type="entry name" value="EF-hand_7"/>
    <property type="match status" value="1"/>
</dbReference>
<keyword evidence="12" id="KW-1185">Reference proteome</keyword>
<feature type="transmembrane region" description="Helical" evidence="9">
    <location>
        <begin position="214"/>
        <end position="234"/>
    </location>
</feature>
<dbReference type="PANTHER" id="PTHR10846:SF73">
    <property type="entry name" value="SODIUM_CALCIUM EXCHANGER MEMBRANE REGION DOMAIN-CONTAINING PROTEIN"/>
    <property type="match status" value="1"/>
</dbReference>
<feature type="transmembrane region" description="Helical" evidence="9">
    <location>
        <begin position="554"/>
        <end position="572"/>
    </location>
</feature>
<dbReference type="InterPro" id="IPR018247">
    <property type="entry name" value="EF_Hand_1_Ca_BS"/>
</dbReference>
<evidence type="ECO:0000313" key="11">
    <source>
        <dbReference type="EMBL" id="KAK7235909.1"/>
    </source>
</evidence>
<evidence type="ECO:0000256" key="4">
    <source>
        <dbReference type="ARBA" id="ARBA00022692"/>
    </source>
</evidence>
<feature type="region of interest" description="Disordered" evidence="8">
    <location>
        <begin position="265"/>
        <end position="288"/>
    </location>
</feature>
<evidence type="ECO:0000256" key="5">
    <source>
        <dbReference type="ARBA" id="ARBA00022837"/>
    </source>
</evidence>
<protein>
    <submittedName>
        <fullName evidence="11">Calcium, potassium:sodium antiporter</fullName>
    </submittedName>
</protein>
<keyword evidence="3" id="KW-0813">Transport</keyword>
<dbReference type="Pfam" id="PF01699">
    <property type="entry name" value="Na_Ca_ex"/>
    <property type="match status" value="2"/>
</dbReference>
<feature type="transmembrane region" description="Helical" evidence="9">
    <location>
        <begin position="688"/>
        <end position="706"/>
    </location>
</feature>
<dbReference type="SMART" id="SM00054">
    <property type="entry name" value="EFh"/>
    <property type="match status" value="3"/>
</dbReference>
<dbReference type="InterPro" id="IPR002048">
    <property type="entry name" value="EF_hand_dom"/>
</dbReference>
<evidence type="ECO:0000256" key="9">
    <source>
        <dbReference type="SAM" id="Phobius"/>
    </source>
</evidence>
<feature type="transmembrane region" description="Helical" evidence="9">
    <location>
        <begin position="192"/>
        <end position="208"/>
    </location>
</feature>
<keyword evidence="7 9" id="KW-0472">Membrane</keyword>
<dbReference type="InterPro" id="IPR004837">
    <property type="entry name" value="NaCa_Exmemb"/>
</dbReference>
<evidence type="ECO:0000256" key="7">
    <source>
        <dbReference type="ARBA" id="ARBA00023136"/>
    </source>
</evidence>
<dbReference type="InterPro" id="IPR004481">
    <property type="entry name" value="K/Na/Ca-exchanger"/>
</dbReference>